<dbReference type="InterPro" id="IPR010559">
    <property type="entry name" value="Sig_transdc_His_kin_internal"/>
</dbReference>
<dbReference type="Gene3D" id="3.30.450.20">
    <property type="entry name" value="PAS domain"/>
    <property type="match status" value="1"/>
</dbReference>
<reference evidence="14 15" key="1">
    <citation type="submission" date="2021-07" db="EMBL/GenBank/DDBJ databases">
        <title>Paenibacillus radiodurans sp. nov., isolated from the southeastern edge of Tengger Desert.</title>
        <authorList>
            <person name="Zhang G."/>
        </authorList>
    </citation>
    <scope>NUCLEOTIDE SEQUENCE [LARGE SCALE GENOMIC DNA]</scope>
    <source>
        <strain evidence="14 15">CCM 7311</strain>
    </source>
</reference>
<dbReference type="InterPro" id="IPR036890">
    <property type="entry name" value="HATPase_C_sf"/>
</dbReference>
<dbReference type="Pfam" id="PF02518">
    <property type="entry name" value="HATPase_c"/>
    <property type="match status" value="1"/>
</dbReference>
<evidence type="ECO:0000313" key="14">
    <source>
        <dbReference type="EMBL" id="MBW7456447.1"/>
    </source>
</evidence>
<evidence type="ECO:0000256" key="6">
    <source>
        <dbReference type="ARBA" id="ARBA00022741"/>
    </source>
</evidence>
<evidence type="ECO:0000256" key="4">
    <source>
        <dbReference type="ARBA" id="ARBA00022679"/>
    </source>
</evidence>
<keyword evidence="2" id="KW-1003">Cell membrane</keyword>
<dbReference type="Gene3D" id="6.10.340.10">
    <property type="match status" value="1"/>
</dbReference>
<comment type="subcellular location">
    <subcellularLocation>
        <location evidence="1">Cell membrane</location>
        <topology evidence="1">Multi-pass membrane protein</topology>
    </subcellularLocation>
</comment>
<evidence type="ECO:0000256" key="7">
    <source>
        <dbReference type="ARBA" id="ARBA00022777"/>
    </source>
</evidence>
<dbReference type="InterPro" id="IPR003594">
    <property type="entry name" value="HATPase_dom"/>
</dbReference>
<dbReference type="Proteomes" id="UP001519887">
    <property type="component" value="Unassembled WGS sequence"/>
</dbReference>
<evidence type="ECO:0000256" key="8">
    <source>
        <dbReference type="ARBA" id="ARBA00022840"/>
    </source>
</evidence>
<keyword evidence="7 14" id="KW-0418">Kinase</keyword>
<keyword evidence="10" id="KW-0902">Two-component regulatory system</keyword>
<dbReference type="GO" id="GO:0016301">
    <property type="term" value="F:kinase activity"/>
    <property type="evidence" value="ECO:0007669"/>
    <property type="project" value="UniProtKB-KW"/>
</dbReference>
<name>A0ABS7C6D7_9BACL</name>
<feature type="transmembrane region" description="Helical" evidence="12">
    <location>
        <begin position="287"/>
        <end position="310"/>
    </location>
</feature>
<proteinExistence type="predicted"/>
<evidence type="ECO:0000256" key="2">
    <source>
        <dbReference type="ARBA" id="ARBA00022475"/>
    </source>
</evidence>
<keyword evidence="4" id="KW-0808">Transferase</keyword>
<keyword evidence="5 12" id="KW-0812">Transmembrane</keyword>
<evidence type="ECO:0000259" key="13">
    <source>
        <dbReference type="SMART" id="SM00387"/>
    </source>
</evidence>
<keyword evidence="9 12" id="KW-1133">Transmembrane helix</keyword>
<protein>
    <submittedName>
        <fullName evidence="14">Histidine kinase</fullName>
    </submittedName>
</protein>
<evidence type="ECO:0000256" key="12">
    <source>
        <dbReference type="SAM" id="Phobius"/>
    </source>
</evidence>
<evidence type="ECO:0000313" key="15">
    <source>
        <dbReference type="Proteomes" id="UP001519887"/>
    </source>
</evidence>
<evidence type="ECO:0000256" key="10">
    <source>
        <dbReference type="ARBA" id="ARBA00023012"/>
    </source>
</evidence>
<dbReference type="Pfam" id="PF02743">
    <property type="entry name" value="dCache_1"/>
    <property type="match status" value="1"/>
</dbReference>
<dbReference type="Pfam" id="PF06580">
    <property type="entry name" value="His_kinase"/>
    <property type="match status" value="1"/>
</dbReference>
<keyword evidence="11 12" id="KW-0472">Membrane</keyword>
<gene>
    <name evidence="14" type="ORF">K0U00_20640</name>
</gene>
<dbReference type="InterPro" id="IPR050640">
    <property type="entry name" value="Bact_2-comp_sensor_kinase"/>
</dbReference>
<evidence type="ECO:0000256" key="5">
    <source>
        <dbReference type="ARBA" id="ARBA00022692"/>
    </source>
</evidence>
<keyword evidence="3" id="KW-0597">Phosphoprotein</keyword>
<sequence length="590" mass="67856">MFILISLLILFLLSFQGYVVSKESTKTIEGQYYQTIVENMNSISVNLSNYLNYIDDFARTLSNNPDLLNVLQHHDTGTKQKTEEQIRLFSEYYHLRLPLNIQVFNDQDDIFAYPSLNLSEESSLKAAVSTFPWFEQRIVLDNSFLHWNVAPDFHNQSSSNVLYVSKNIILNDHSLGLLVMELNGTSIERMLNRARIDDKNPIFIFSGDMQTLFHSDHVPSPLSEDSGPLRDDYQEMKLKLQNQDAGSMDIQLSGQNYRLLYKQVSSTPWTMVSLIPSYLLHSGSTGIWRITAIMMGVSFLFILLFFFILYTKVTLPVQHLSRIVRSAGDGRPPIRYSYKGFKEIETLNLGIFQFIDEIQQQVQTIKRGEGEKMRLELHMLQEQMRPHFWHNSLNSLRFLAVLHGDHTMSEAILSLSKMLDYTLKNAEVLYSTLEGEKDYAMSYVRFQEIRSMQRIRVDLDLDELSLDALIPKFTIQPLVENAIMHGFASPFEGEPLVRITARLQDRRLIVSITDNGNGIDSAALGKLFHRRQRQTRQSSGLSLINLQQRFLLEYGEPYGISIESEPAQFTEITIILPYQTADNEKEGNAS</sequence>
<evidence type="ECO:0000256" key="3">
    <source>
        <dbReference type="ARBA" id="ARBA00022553"/>
    </source>
</evidence>
<dbReference type="PANTHER" id="PTHR34220:SF11">
    <property type="entry name" value="SENSOR PROTEIN KINASE HPTS"/>
    <property type="match status" value="1"/>
</dbReference>
<evidence type="ECO:0000256" key="1">
    <source>
        <dbReference type="ARBA" id="ARBA00004651"/>
    </source>
</evidence>
<keyword evidence="6" id="KW-0547">Nucleotide-binding</keyword>
<organism evidence="14 15">
    <name type="scientific">Paenibacillus sepulcri</name>
    <dbReference type="NCBI Taxonomy" id="359917"/>
    <lineage>
        <taxon>Bacteria</taxon>
        <taxon>Bacillati</taxon>
        <taxon>Bacillota</taxon>
        <taxon>Bacilli</taxon>
        <taxon>Bacillales</taxon>
        <taxon>Paenibacillaceae</taxon>
        <taxon>Paenibacillus</taxon>
    </lineage>
</organism>
<evidence type="ECO:0000256" key="11">
    <source>
        <dbReference type="ARBA" id="ARBA00023136"/>
    </source>
</evidence>
<dbReference type="InterPro" id="IPR033479">
    <property type="entry name" value="dCache_1"/>
</dbReference>
<dbReference type="SUPFAM" id="SSF55874">
    <property type="entry name" value="ATPase domain of HSP90 chaperone/DNA topoisomerase II/histidine kinase"/>
    <property type="match status" value="1"/>
</dbReference>
<dbReference type="PANTHER" id="PTHR34220">
    <property type="entry name" value="SENSOR HISTIDINE KINASE YPDA"/>
    <property type="match status" value="1"/>
</dbReference>
<dbReference type="EMBL" id="JAHZIK010000580">
    <property type="protein sequence ID" value="MBW7456447.1"/>
    <property type="molecule type" value="Genomic_DNA"/>
</dbReference>
<dbReference type="SMART" id="SM00387">
    <property type="entry name" value="HATPase_c"/>
    <property type="match status" value="1"/>
</dbReference>
<dbReference type="Gene3D" id="3.30.565.10">
    <property type="entry name" value="Histidine kinase-like ATPase, C-terminal domain"/>
    <property type="match status" value="1"/>
</dbReference>
<dbReference type="RefSeq" id="WP_210044698.1">
    <property type="nucleotide sequence ID" value="NZ_JBHLVU010000077.1"/>
</dbReference>
<keyword evidence="8" id="KW-0067">ATP-binding</keyword>
<feature type="domain" description="Histidine kinase/HSP90-like ATPase" evidence="13">
    <location>
        <begin position="470"/>
        <end position="580"/>
    </location>
</feature>
<keyword evidence="15" id="KW-1185">Reference proteome</keyword>
<comment type="caution">
    <text evidence="14">The sequence shown here is derived from an EMBL/GenBank/DDBJ whole genome shotgun (WGS) entry which is preliminary data.</text>
</comment>
<evidence type="ECO:0000256" key="9">
    <source>
        <dbReference type="ARBA" id="ARBA00022989"/>
    </source>
</evidence>
<accession>A0ABS7C6D7</accession>